<dbReference type="PANTHER" id="PTHR45987">
    <property type="entry name" value="39S RIBOSOMAL PROTEIN L12"/>
    <property type="match status" value="1"/>
</dbReference>
<dbReference type="HAMAP" id="MF_00368">
    <property type="entry name" value="Ribosomal_bL12"/>
    <property type="match status" value="1"/>
</dbReference>
<dbReference type="InterPro" id="IPR008932">
    <property type="entry name" value="Ribosomal_bL12_oligo"/>
</dbReference>
<keyword evidence="2 4" id="KW-0689">Ribosomal protein</keyword>
<dbReference type="InterPro" id="IPR014719">
    <property type="entry name" value="Ribosomal_bL12_C/ClpS-like"/>
</dbReference>
<comment type="caution">
    <text evidence="7">The sequence shown here is derived from an EMBL/GenBank/DDBJ whole genome shotgun (WGS) entry which is preliminary data.</text>
</comment>
<dbReference type="FunFam" id="3.30.1390.10:FF:000001">
    <property type="entry name" value="50S ribosomal protein L7/L12"/>
    <property type="match status" value="1"/>
</dbReference>
<accession>A0A0G0SWD9</accession>
<evidence type="ECO:0000259" key="5">
    <source>
        <dbReference type="Pfam" id="PF00542"/>
    </source>
</evidence>
<proteinExistence type="inferred from homology"/>
<dbReference type="PANTHER" id="PTHR45987:SF4">
    <property type="entry name" value="LARGE RIBOSOMAL SUBUNIT PROTEIN BL12M"/>
    <property type="match status" value="1"/>
</dbReference>
<dbReference type="Pfam" id="PF00542">
    <property type="entry name" value="Ribosomal_L12"/>
    <property type="match status" value="1"/>
</dbReference>
<evidence type="ECO:0000256" key="3">
    <source>
        <dbReference type="ARBA" id="ARBA00023274"/>
    </source>
</evidence>
<feature type="domain" description="Large ribosomal subunit protein bL12 C-terminal" evidence="5">
    <location>
        <begin position="82"/>
        <end position="149"/>
    </location>
</feature>
<dbReference type="EMBL" id="LBXN01000111">
    <property type="protein sequence ID" value="KKR29952.1"/>
    <property type="molecule type" value="Genomic_DNA"/>
</dbReference>
<dbReference type="GO" id="GO:0022625">
    <property type="term" value="C:cytosolic large ribosomal subunit"/>
    <property type="evidence" value="ECO:0007669"/>
    <property type="project" value="TreeGrafter"/>
</dbReference>
<name>A0A0G0SWD9_9BACT</name>
<dbReference type="Gene3D" id="1.20.5.710">
    <property type="entry name" value="Single helix bin"/>
    <property type="match status" value="1"/>
</dbReference>
<keyword evidence="3 4" id="KW-0687">Ribonucleoprotein</keyword>
<evidence type="ECO:0000256" key="1">
    <source>
        <dbReference type="ARBA" id="ARBA00007197"/>
    </source>
</evidence>
<dbReference type="Pfam" id="PF16320">
    <property type="entry name" value="Ribosomal_L12_N"/>
    <property type="match status" value="1"/>
</dbReference>
<dbReference type="NCBIfam" id="TIGR00855">
    <property type="entry name" value="L12"/>
    <property type="match status" value="1"/>
</dbReference>
<gene>
    <name evidence="4" type="primary">rplL</name>
    <name evidence="7" type="ORF">UT63_C0111G0009</name>
</gene>
<comment type="subunit">
    <text evidence="4">Homodimer. Part of the ribosomal stalk of the 50S ribosomal subunit. Forms a multimeric L10(L12)X complex, where L10 forms an elongated spine to which 2 to 4 L12 dimers bind in a sequential fashion. Binds GTP-bound translation factors.</text>
</comment>
<dbReference type="Proteomes" id="UP000034539">
    <property type="component" value="Unassembled WGS sequence"/>
</dbReference>
<dbReference type="SUPFAM" id="SSF48300">
    <property type="entry name" value="Ribosomal protein L7/12, oligomerisation (N-terminal) domain"/>
    <property type="match status" value="1"/>
</dbReference>
<sequence length="149" mass="15444">MICTFEFSPLTFDFIKGGEFMAKLTKDEMLTAVEEMTVLELADFVKALEDKFGVSAAPVAVAPSASSGQAPAGEAAPEQTSFNVVLTAAGANKIGAIKAVRELVPTLGLQEAKALVESAPKEVLTGVNKKTAEEAKAKLTAAGATVELK</sequence>
<dbReference type="PATRIC" id="fig|1618450.3.peg.1633"/>
<dbReference type="GO" id="GO:0006412">
    <property type="term" value="P:translation"/>
    <property type="evidence" value="ECO:0007669"/>
    <property type="project" value="UniProtKB-UniRule"/>
</dbReference>
<dbReference type="InterPro" id="IPR036235">
    <property type="entry name" value="Ribosomal_bL12_oligo_N_sf"/>
</dbReference>
<dbReference type="GO" id="GO:0003729">
    <property type="term" value="F:mRNA binding"/>
    <property type="evidence" value="ECO:0007669"/>
    <property type="project" value="TreeGrafter"/>
</dbReference>
<reference evidence="7 8" key="1">
    <citation type="journal article" date="2015" name="Nature">
        <title>rRNA introns, odd ribosomes, and small enigmatic genomes across a large radiation of phyla.</title>
        <authorList>
            <person name="Brown C.T."/>
            <person name="Hug L.A."/>
            <person name="Thomas B.C."/>
            <person name="Sharon I."/>
            <person name="Castelle C.J."/>
            <person name="Singh A."/>
            <person name="Wilkins M.J."/>
            <person name="Williams K.H."/>
            <person name="Banfield J.F."/>
        </authorList>
    </citation>
    <scope>NUCLEOTIDE SEQUENCE [LARGE SCALE GENOMIC DNA]</scope>
</reference>
<dbReference type="SUPFAM" id="SSF54736">
    <property type="entry name" value="ClpS-like"/>
    <property type="match status" value="1"/>
</dbReference>
<evidence type="ECO:0000256" key="4">
    <source>
        <dbReference type="HAMAP-Rule" id="MF_00368"/>
    </source>
</evidence>
<evidence type="ECO:0000259" key="6">
    <source>
        <dbReference type="Pfam" id="PF16320"/>
    </source>
</evidence>
<comment type="similarity">
    <text evidence="1 4">Belongs to the bacterial ribosomal protein bL12 family.</text>
</comment>
<dbReference type="Gene3D" id="3.30.1390.10">
    <property type="match status" value="1"/>
</dbReference>
<protein>
    <recommendedName>
        <fullName evidence="4">Large ribosomal subunit protein bL12</fullName>
    </recommendedName>
</protein>
<organism evidence="7 8">
    <name type="scientific">Candidatus Gottesmanbacteria bacterium GW2011_GWC2_39_8</name>
    <dbReference type="NCBI Taxonomy" id="1618450"/>
    <lineage>
        <taxon>Bacteria</taxon>
        <taxon>Candidatus Gottesmaniibacteriota</taxon>
    </lineage>
</organism>
<dbReference type="InterPro" id="IPR013823">
    <property type="entry name" value="Ribosomal_bL12_C"/>
</dbReference>
<dbReference type="AlphaFoldDB" id="A0A0G0SWD9"/>
<dbReference type="GO" id="GO:0003735">
    <property type="term" value="F:structural constituent of ribosome"/>
    <property type="evidence" value="ECO:0007669"/>
    <property type="project" value="InterPro"/>
</dbReference>
<feature type="domain" description="Large ribosomal subunit protein bL12 oligomerization" evidence="6">
    <location>
        <begin position="25"/>
        <end position="73"/>
    </location>
</feature>
<comment type="function">
    <text evidence="4">Forms part of the ribosomal stalk which helps the ribosome interact with GTP-bound translation factors. Is thus essential for accurate translation.</text>
</comment>
<evidence type="ECO:0000313" key="8">
    <source>
        <dbReference type="Proteomes" id="UP000034539"/>
    </source>
</evidence>
<evidence type="ECO:0000313" key="7">
    <source>
        <dbReference type="EMBL" id="KKR29952.1"/>
    </source>
</evidence>
<evidence type="ECO:0000256" key="2">
    <source>
        <dbReference type="ARBA" id="ARBA00022980"/>
    </source>
</evidence>
<dbReference type="InterPro" id="IPR000206">
    <property type="entry name" value="Ribosomal_bL12"/>
</dbReference>